<feature type="compositionally biased region" description="Polar residues" evidence="1">
    <location>
        <begin position="55"/>
        <end position="66"/>
    </location>
</feature>
<dbReference type="Proteomes" id="UP000676565">
    <property type="component" value="Unassembled WGS sequence"/>
</dbReference>
<sequence length="151" mass="15636">MVSRFVSLRAAALIAIVGVTGCERGTPLAEVEGVITCSGRPLANVEVVFLPDPEQGTSGPRSSGYTDDTGRYRLTTPGGDGAAAGTHRVTVRDLTTVRGPFATVGNPATSPAAPKARFAETYLSPSATPLKRVKVQPGRNVLNFDLTGPGK</sequence>
<feature type="region of interest" description="Disordered" evidence="1">
    <location>
        <begin position="51"/>
        <end position="84"/>
    </location>
</feature>
<dbReference type="EMBL" id="JAGKQQ010000001">
    <property type="protein sequence ID" value="MBP3954816.1"/>
    <property type="molecule type" value="Genomic_DNA"/>
</dbReference>
<dbReference type="RefSeq" id="WP_210652928.1">
    <property type="nucleotide sequence ID" value="NZ_JAGKQQ010000001.1"/>
</dbReference>
<evidence type="ECO:0000256" key="1">
    <source>
        <dbReference type="SAM" id="MobiDB-lite"/>
    </source>
</evidence>
<evidence type="ECO:0000313" key="3">
    <source>
        <dbReference type="Proteomes" id="UP000676565"/>
    </source>
</evidence>
<protein>
    <recommendedName>
        <fullName evidence="4">Carboxypeptidase regulatory-like domain-containing protein</fullName>
    </recommendedName>
</protein>
<evidence type="ECO:0000313" key="2">
    <source>
        <dbReference type="EMBL" id="MBP3954816.1"/>
    </source>
</evidence>
<evidence type="ECO:0008006" key="4">
    <source>
        <dbReference type="Google" id="ProtNLM"/>
    </source>
</evidence>
<name>A0ABS5BM96_9BACT</name>
<comment type="caution">
    <text evidence="2">The sequence shown here is derived from an EMBL/GenBank/DDBJ whole genome shotgun (WGS) entry which is preliminary data.</text>
</comment>
<organism evidence="2 3">
    <name type="scientific">Gemmata palustris</name>
    <dbReference type="NCBI Taxonomy" id="2822762"/>
    <lineage>
        <taxon>Bacteria</taxon>
        <taxon>Pseudomonadati</taxon>
        <taxon>Planctomycetota</taxon>
        <taxon>Planctomycetia</taxon>
        <taxon>Gemmatales</taxon>
        <taxon>Gemmataceae</taxon>
        <taxon>Gemmata</taxon>
    </lineage>
</organism>
<reference evidence="2 3" key="1">
    <citation type="submission" date="2021-04" db="EMBL/GenBank/DDBJ databases">
        <authorList>
            <person name="Ivanova A."/>
        </authorList>
    </citation>
    <scope>NUCLEOTIDE SEQUENCE [LARGE SCALE GENOMIC DNA]</scope>
    <source>
        <strain evidence="2 3">G18</strain>
    </source>
</reference>
<dbReference type="PROSITE" id="PS51257">
    <property type="entry name" value="PROKAR_LIPOPROTEIN"/>
    <property type="match status" value="1"/>
</dbReference>
<gene>
    <name evidence="2" type="ORF">J8F10_05910</name>
</gene>
<keyword evidence="3" id="KW-1185">Reference proteome</keyword>
<accession>A0ABS5BM96</accession>
<proteinExistence type="predicted"/>